<proteinExistence type="predicted"/>
<protein>
    <submittedName>
        <fullName evidence="2">Uncharacterized protein</fullName>
    </submittedName>
</protein>
<dbReference type="Proteomes" id="UP001612915">
    <property type="component" value="Unassembled WGS sequence"/>
</dbReference>
<accession>A0ABW8APM8</accession>
<comment type="caution">
    <text evidence="2">The sequence shown here is derived from an EMBL/GenBank/DDBJ whole genome shotgun (WGS) entry which is preliminary data.</text>
</comment>
<gene>
    <name evidence="2" type="ORF">ACIB24_12515</name>
</gene>
<reference evidence="2 3" key="1">
    <citation type="submission" date="2024-10" db="EMBL/GenBank/DDBJ databases">
        <title>The Natural Products Discovery Center: Release of the First 8490 Sequenced Strains for Exploring Actinobacteria Biosynthetic Diversity.</title>
        <authorList>
            <person name="Kalkreuter E."/>
            <person name="Kautsar S.A."/>
            <person name="Yang D."/>
            <person name="Bader C.D."/>
            <person name="Teijaro C.N."/>
            <person name="Fluegel L."/>
            <person name="Davis C.M."/>
            <person name="Simpson J.R."/>
            <person name="Lauterbach L."/>
            <person name="Steele A.D."/>
            <person name="Gui C."/>
            <person name="Meng S."/>
            <person name="Li G."/>
            <person name="Viehrig K."/>
            <person name="Ye F."/>
            <person name="Su P."/>
            <person name="Kiefer A.F."/>
            <person name="Nichols A."/>
            <person name="Cepeda A.J."/>
            <person name="Yan W."/>
            <person name="Fan B."/>
            <person name="Jiang Y."/>
            <person name="Adhikari A."/>
            <person name="Zheng C.-J."/>
            <person name="Schuster L."/>
            <person name="Cowan T.M."/>
            <person name="Smanski M.J."/>
            <person name="Chevrette M.G."/>
            <person name="De Carvalho L.P.S."/>
            <person name="Shen B."/>
        </authorList>
    </citation>
    <scope>NUCLEOTIDE SEQUENCE [LARGE SCALE GENOMIC DNA]</scope>
    <source>
        <strain evidence="2 3">NPDC049639</strain>
    </source>
</reference>
<evidence type="ECO:0000313" key="3">
    <source>
        <dbReference type="Proteomes" id="UP001612915"/>
    </source>
</evidence>
<keyword evidence="3" id="KW-1185">Reference proteome</keyword>
<sequence length="129" mass="14348">MDEPTPIGPLVEFLTAAALERAKLRDQIIDGDPNHPVQRQILHWATERVERAREALLAVGYPAASVDQLIRDADPRTSTADTAEDVDTEGQLPDFTDWVEQEAERNTATVTPLRRPTPSTDPMEEPHGQ</sequence>
<name>A0ABW8APM8_9ACTN</name>
<evidence type="ECO:0000313" key="2">
    <source>
        <dbReference type="EMBL" id="MFI7587887.1"/>
    </source>
</evidence>
<dbReference type="EMBL" id="JBITLV010000004">
    <property type="protein sequence ID" value="MFI7587887.1"/>
    <property type="molecule type" value="Genomic_DNA"/>
</dbReference>
<dbReference type="RefSeq" id="WP_398280471.1">
    <property type="nucleotide sequence ID" value="NZ_JBITLV010000004.1"/>
</dbReference>
<evidence type="ECO:0000256" key="1">
    <source>
        <dbReference type="SAM" id="MobiDB-lite"/>
    </source>
</evidence>
<feature type="region of interest" description="Disordered" evidence="1">
    <location>
        <begin position="72"/>
        <end position="129"/>
    </location>
</feature>
<organism evidence="2 3">
    <name type="scientific">Spongisporangium articulatum</name>
    <dbReference type="NCBI Taxonomy" id="3362603"/>
    <lineage>
        <taxon>Bacteria</taxon>
        <taxon>Bacillati</taxon>
        <taxon>Actinomycetota</taxon>
        <taxon>Actinomycetes</taxon>
        <taxon>Kineosporiales</taxon>
        <taxon>Kineosporiaceae</taxon>
        <taxon>Spongisporangium</taxon>
    </lineage>
</organism>